<evidence type="ECO:0000313" key="2">
    <source>
        <dbReference type="Proteomes" id="UP001256588"/>
    </source>
</evidence>
<dbReference type="EMBL" id="JAVDWO010000015">
    <property type="protein sequence ID" value="MDR7194466.1"/>
    <property type="molecule type" value="Genomic_DNA"/>
</dbReference>
<keyword evidence="2" id="KW-1185">Reference proteome</keyword>
<gene>
    <name evidence="1" type="ORF">J2W68_003211</name>
</gene>
<proteinExistence type="predicted"/>
<comment type="caution">
    <text evidence="1">The sequence shown here is derived from an EMBL/GenBank/DDBJ whole genome shotgun (WGS) entry which is preliminary data.</text>
</comment>
<evidence type="ECO:0000313" key="1">
    <source>
        <dbReference type="EMBL" id="MDR7194466.1"/>
    </source>
</evidence>
<dbReference type="Proteomes" id="UP001256588">
    <property type="component" value="Unassembled WGS sequence"/>
</dbReference>
<reference evidence="1 2" key="1">
    <citation type="submission" date="2023-07" db="EMBL/GenBank/DDBJ databases">
        <title>Sorghum-associated microbial communities from plants grown in Nebraska, USA.</title>
        <authorList>
            <person name="Schachtman D."/>
        </authorList>
    </citation>
    <scope>NUCLEOTIDE SEQUENCE [LARGE SCALE GENOMIC DNA]</scope>
    <source>
        <strain evidence="1 2">4099</strain>
    </source>
</reference>
<dbReference type="RefSeq" id="WP_310237791.1">
    <property type="nucleotide sequence ID" value="NZ_JAVDWO010000015.1"/>
</dbReference>
<sequence>MNFDFFMATGPSSGRSVAESSTSGWSELTGGGQNDFYVFSSILDTPDFGSVLFDNQQVQYLWELGEQQADMLVSMIPGARKHMGFLGDTPAYKQGNLTLYMQRVNGRNAKHSALIVIAAGEAQPARFVIDLCGVFVEEGR</sequence>
<protein>
    <submittedName>
        <fullName evidence="1">Uncharacterized protein</fullName>
    </submittedName>
</protein>
<accession>A0ABU1Y282</accession>
<organism evidence="1 2">
    <name type="scientific">Luteimonas terrae</name>
    <dbReference type="NCBI Taxonomy" id="1530191"/>
    <lineage>
        <taxon>Bacteria</taxon>
        <taxon>Pseudomonadati</taxon>
        <taxon>Pseudomonadota</taxon>
        <taxon>Gammaproteobacteria</taxon>
        <taxon>Lysobacterales</taxon>
        <taxon>Lysobacteraceae</taxon>
        <taxon>Luteimonas</taxon>
    </lineage>
</organism>
<name>A0ABU1Y282_9GAMM</name>